<dbReference type="PANTHER" id="PTHR34071">
    <property type="entry name" value="5-NITROIMIDAZOLE ANTIBIOTICS RESISTANCE PROTEIN, NIMA-FAMILY-RELATED PROTEIN-RELATED"/>
    <property type="match status" value="1"/>
</dbReference>
<dbReference type="Gene3D" id="2.30.110.10">
    <property type="entry name" value="Electron Transport, Fmn-binding Protein, Chain A"/>
    <property type="match status" value="1"/>
</dbReference>
<evidence type="ECO:0000313" key="1">
    <source>
        <dbReference type="EMBL" id="MBE0127457.1"/>
    </source>
</evidence>
<name>A0A8I0MIA4_CITAM</name>
<gene>
    <name evidence="1" type="ORF">FOT72_05335</name>
</gene>
<protein>
    <submittedName>
        <fullName evidence="1">Pyridoxamine 5'-phosphate oxidase family protein</fullName>
    </submittedName>
</protein>
<evidence type="ECO:0000313" key="2">
    <source>
        <dbReference type="Proteomes" id="UP000656723"/>
    </source>
</evidence>
<dbReference type="Proteomes" id="UP000656723">
    <property type="component" value="Unassembled WGS sequence"/>
</dbReference>
<dbReference type="EMBL" id="VKME01000007">
    <property type="protein sequence ID" value="MBE0127457.1"/>
    <property type="molecule type" value="Genomic_DNA"/>
</dbReference>
<dbReference type="InterPro" id="IPR012349">
    <property type="entry name" value="Split_barrel_FMN-bd"/>
</dbReference>
<dbReference type="AlphaFoldDB" id="A0A8I0MIA4"/>
<accession>A0A8I0MIA4</accession>
<dbReference type="SUPFAM" id="SSF50475">
    <property type="entry name" value="FMN-binding split barrel"/>
    <property type="match status" value="1"/>
</dbReference>
<dbReference type="PANTHER" id="PTHR34071:SF2">
    <property type="entry name" value="FLAVIN-NUCLEOTIDE-BINDING PROTEIN"/>
    <property type="match status" value="1"/>
</dbReference>
<dbReference type="RefSeq" id="WP_192477927.1">
    <property type="nucleotide sequence ID" value="NZ_VKME01000007.1"/>
</dbReference>
<dbReference type="InterPro" id="IPR024747">
    <property type="entry name" value="Pyridox_Oxase-rel"/>
</dbReference>
<dbReference type="Pfam" id="PF12900">
    <property type="entry name" value="Pyridox_ox_2"/>
    <property type="match status" value="1"/>
</dbReference>
<reference evidence="1" key="1">
    <citation type="submission" date="2019-07" db="EMBL/GenBank/DDBJ databases">
        <title>KPC-2 carbapenem resistent Enterobacterales isolates from Germany.</title>
        <authorList>
            <person name="Yao Y."/>
            <person name="Falgenhauer L."/>
            <person name="Imirzalioglu C."/>
            <person name="Chakraborty T."/>
        </authorList>
    </citation>
    <scope>NUCLEOTIDE SEQUENCE</scope>
    <source>
        <strain evidence="1">CA13304</strain>
    </source>
</reference>
<organism evidence="1 2">
    <name type="scientific">Citrobacter amalonaticus</name>
    <dbReference type="NCBI Taxonomy" id="35703"/>
    <lineage>
        <taxon>Bacteria</taxon>
        <taxon>Pseudomonadati</taxon>
        <taxon>Pseudomonadota</taxon>
        <taxon>Gammaproteobacteria</taxon>
        <taxon>Enterobacterales</taxon>
        <taxon>Enterobacteriaceae</taxon>
        <taxon>Citrobacter</taxon>
    </lineage>
</organism>
<comment type="caution">
    <text evidence="1">The sequence shown here is derived from an EMBL/GenBank/DDBJ whole genome shotgun (WGS) entry which is preliminary data.</text>
</comment>
<sequence>MSNPERIVSDPDDILAIIKNHPICRIALNDETSPYIVPVNFGYEYQDGRWTFWFHGARNGKKMRLLRRNPAISIEIDGDHQLMEAEQACDYSYAYTSIIASGKASIALPRREMEHGLNVIMRQVVPDKTFHYREEMMKAVCVVRIDCQTLTCRRHTAVSAPFS</sequence>
<proteinExistence type="predicted"/>